<dbReference type="Proteomes" id="UP001243717">
    <property type="component" value="Unassembled WGS sequence"/>
</dbReference>
<dbReference type="EMBL" id="JARXIC010000014">
    <property type="protein sequence ID" value="MDQ8194789.1"/>
    <property type="molecule type" value="Genomic_DNA"/>
</dbReference>
<evidence type="ECO:0000313" key="1">
    <source>
        <dbReference type="EMBL" id="MDQ8194789.1"/>
    </source>
</evidence>
<gene>
    <name evidence="1" type="ORF">QEH59_10155</name>
</gene>
<name>A0ABU1AJ64_9BACT</name>
<keyword evidence="2" id="KW-1185">Reference proteome</keyword>
<reference evidence="1 2" key="1">
    <citation type="submission" date="2023-04" db="EMBL/GenBank/DDBJ databases">
        <title>A novel bacteria isolated from coastal sediment.</title>
        <authorList>
            <person name="Liu X.-J."/>
            <person name="Du Z.-J."/>
        </authorList>
    </citation>
    <scope>NUCLEOTIDE SEQUENCE [LARGE SCALE GENOMIC DNA]</scope>
    <source>
        <strain evidence="1 2">SDUM461004</strain>
    </source>
</reference>
<dbReference type="RefSeq" id="WP_308985255.1">
    <property type="nucleotide sequence ID" value="NZ_JARXIC010000014.1"/>
</dbReference>
<dbReference type="InterPro" id="IPR008928">
    <property type="entry name" value="6-hairpin_glycosidase_sf"/>
</dbReference>
<sequence length="416" mass="46352">MDTSSHHFSRLVTADRLSDIVGRKRLKASLHGVGMWLTAASETTGASGKLHRNAVYHQDGRVTWLYPNSNTGELISAMLDLGFVLEDTSWTDAASAYADALLDDSVHGLYRGERLEAHGLAWYWTDAGTYTGGYSMRMPAHFFRLYEATGNQRYLDACDWIGRTMLDRQLESGLVTAAWNPQDGWMPEPRMGSRYMYPLATFATLWKVTGDAKYLSAYERALPTVLAMQNEDGSFFQCYDPMTGTAVDDSIKFHFYAYILNALEEAFTITKDDRILNCAVRLADHLAGVFYYRHTVPYCGGNVASPTDQTEADSTMQDSCAGLLWLAKLKGQSVYRDIASKLLIEAMVHQLPVTADDGWAGALLRGVNSSLDGTIAGVPSNRRHLNYDPTLIARCDLWCVVNHIRACRRLLDESCS</sequence>
<proteinExistence type="predicted"/>
<evidence type="ECO:0008006" key="3">
    <source>
        <dbReference type="Google" id="ProtNLM"/>
    </source>
</evidence>
<organism evidence="1 2">
    <name type="scientific">Thalassobacterium sedimentorum</name>
    <dbReference type="NCBI Taxonomy" id="3041258"/>
    <lineage>
        <taxon>Bacteria</taxon>
        <taxon>Pseudomonadati</taxon>
        <taxon>Verrucomicrobiota</taxon>
        <taxon>Opitutia</taxon>
        <taxon>Puniceicoccales</taxon>
        <taxon>Coraliomargaritaceae</taxon>
        <taxon>Thalassobacterium</taxon>
    </lineage>
</organism>
<accession>A0ABU1AJ64</accession>
<dbReference type="Gene3D" id="1.50.10.20">
    <property type="match status" value="1"/>
</dbReference>
<comment type="caution">
    <text evidence="1">The sequence shown here is derived from an EMBL/GenBank/DDBJ whole genome shotgun (WGS) entry which is preliminary data.</text>
</comment>
<evidence type="ECO:0000313" key="2">
    <source>
        <dbReference type="Proteomes" id="UP001243717"/>
    </source>
</evidence>
<dbReference type="SUPFAM" id="SSF48208">
    <property type="entry name" value="Six-hairpin glycosidases"/>
    <property type="match status" value="1"/>
</dbReference>
<protein>
    <recommendedName>
        <fullName evidence="3">Glycosyl hydrolase</fullName>
    </recommendedName>
</protein>